<accession>A0ABU6D1I5</accession>
<dbReference type="CDD" id="cd03230">
    <property type="entry name" value="ABC_DR_subfamily_A"/>
    <property type="match status" value="1"/>
</dbReference>
<sequence>MITVTNLSRHYGEFKAVDDVSFSIQPGEVVGLLGHNGAGKTTIMKMVSGFLEPTAGGIAIGKLAMGADTAAIQRRIGYLPENCPLWMDMTVIDYLAYQASLHGITPDQQTTAVARAIRRTALQDKATALIQTLSRGYRQRVGVAQAILHNPDIIILDEPTNGLDPVQINQMRSLIHDLALSATVILSTHILQEVQAVCERVLIMRSGKLVLDSRLDALQQSKHLLLTLNNPRAKRYLDTLAGVGKVEAQQACAGRYIYTLEADPATAPQVAAAVHAAGDQLFSLQAESRTLENVFAEVNSGGVEVAHG</sequence>
<dbReference type="Proteomes" id="UP001308005">
    <property type="component" value="Unassembled WGS sequence"/>
</dbReference>
<keyword evidence="4 6" id="KW-0067">ATP-binding</keyword>
<dbReference type="SMART" id="SM00382">
    <property type="entry name" value="AAA"/>
    <property type="match status" value="1"/>
</dbReference>
<gene>
    <name evidence="6" type="ORF">VSS37_16915</name>
</gene>
<dbReference type="InterPro" id="IPR003439">
    <property type="entry name" value="ABC_transporter-like_ATP-bd"/>
</dbReference>
<proteinExistence type="inferred from homology"/>
<organism evidence="6 7">
    <name type="scientific">Candidatus Thiothrix phosphatis</name>
    <dbReference type="NCBI Taxonomy" id="3112415"/>
    <lineage>
        <taxon>Bacteria</taxon>
        <taxon>Pseudomonadati</taxon>
        <taxon>Pseudomonadota</taxon>
        <taxon>Gammaproteobacteria</taxon>
        <taxon>Thiotrichales</taxon>
        <taxon>Thiotrichaceae</taxon>
        <taxon>Thiothrix</taxon>
    </lineage>
</organism>
<evidence type="ECO:0000256" key="3">
    <source>
        <dbReference type="ARBA" id="ARBA00022741"/>
    </source>
</evidence>
<dbReference type="PANTHER" id="PTHR43335:SF4">
    <property type="entry name" value="ABC TRANSPORTER, ATP-BINDING PROTEIN"/>
    <property type="match status" value="1"/>
</dbReference>
<keyword evidence="3" id="KW-0547">Nucleotide-binding</keyword>
<comment type="caution">
    <text evidence="6">The sequence shown here is derived from an EMBL/GenBank/DDBJ whole genome shotgun (WGS) entry which is preliminary data.</text>
</comment>
<dbReference type="PANTHER" id="PTHR43335">
    <property type="entry name" value="ABC TRANSPORTER, ATP-BINDING PROTEIN"/>
    <property type="match status" value="1"/>
</dbReference>
<keyword evidence="7" id="KW-1185">Reference proteome</keyword>
<dbReference type="Pfam" id="PF00005">
    <property type="entry name" value="ABC_tran"/>
    <property type="match status" value="1"/>
</dbReference>
<dbReference type="RefSeq" id="WP_324697083.1">
    <property type="nucleotide sequence ID" value="NZ_JAYMYJ010000142.1"/>
</dbReference>
<dbReference type="Gene3D" id="3.40.50.300">
    <property type="entry name" value="P-loop containing nucleotide triphosphate hydrolases"/>
    <property type="match status" value="1"/>
</dbReference>
<dbReference type="GO" id="GO:0005524">
    <property type="term" value="F:ATP binding"/>
    <property type="evidence" value="ECO:0007669"/>
    <property type="project" value="UniProtKB-KW"/>
</dbReference>
<protein>
    <submittedName>
        <fullName evidence="6">ATP-binding cassette domain-containing protein</fullName>
    </submittedName>
</protein>
<evidence type="ECO:0000256" key="2">
    <source>
        <dbReference type="ARBA" id="ARBA00022448"/>
    </source>
</evidence>
<reference evidence="7" key="1">
    <citation type="submission" date="2023-07" db="EMBL/GenBank/DDBJ databases">
        <title>The carbon used by Thiothrix.</title>
        <authorList>
            <person name="Chen L."/>
        </authorList>
    </citation>
    <scope>NUCLEOTIDE SEQUENCE [LARGE SCALE GENOMIC DNA]</scope>
</reference>
<evidence type="ECO:0000313" key="6">
    <source>
        <dbReference type="EMBL" id="MEB4592667.1"/>
    </source>
</evidence>
<evidence type="ECO:0000256" key="4">
    <source>
        <dbReference type="ARBA" id="ARBA00022840"/>
    </source>
</evidence>
<dbReference type="SUPFAM" id="SSF52540">
    <property type="entry name" value="P-loop containing nucleoside triphosphate hydrolases"/>
    <property type="match status" value="1"/>
</dbReference>
<evidence type="ECO:0000259" key="5">
    <source>
        <dbReference type="PROSITE" id="PS50893"/>
    </source>
</evidence>
<dbReference type="InterPro" id="IPR003593">
    <property type="entry name" value="AAA+_ATPase"/>
</dbReference>
<name>A0ABU6D1I5_9GAMM</name>
<evidence type="ECO:0000313" key="7">
    <source>
        <dbReference type="Proteomes" id="UP001308005"/>
    </source>
</evidence>
<dbReference type="InterPro" id="IPR027417">
    <property type="entry name" value="P-loop_NTPase"/>
</dbReference>
<dbReference type="PROSITE" id="PS50893">
    <property type="entry name" value="ABC_TRANSPORTER_2"/>
    <property type="match status" value="1"/>
</dbReference>
<evidence type="ECO:0000256" key="1">
    <source>
        <dbReference type="ARBA" id="ARBA00005417"/>
    </source>
</evidence>
<keyword evidence="2" id="KW-0813">Transport</keyword>
<feature type="domain" description="ABC transporter" evidence="5">
    <location>
        <begin position="2"/>
        <end position="231"/>
    </location>
</feature>
<comment type="similarity">
    <text evidence="1">Belongs to the ABC transporter superfamily.</text>
</comment>
<dbReference type="EMBL" id="JAYMYJ010000142">
    <property type="protein sequence ID" value="MEB4592667.1"/>
    <property type="molecule type" value="Genomic_DNA"/>
</dbReference>